<proteinExistence type="predicted"/>
<dbReference type="InParanoid" id="A0A3N4KPH7"/>
<name>A0A3N4KPH7_9PEZI</name>
<evidence type="ECO:0000313" key="2">
    <source>
        <dbReference type="Proteomes" id="UP000277580"/>
    </source>
</evidence>
<protein>
    <submittedName>
        <fullName evidence="1">Uncharacterized protein</fullName>
    </submittedName>
</protein>
<keyword evidence="2" id="KW-1185">Reference proteome</keyword>
<dbReference type="AlphaFoldDB" id="A0A3N4KPH7"/>
<dbReference type="EMBL" id="ML119177">
    <property type="protein sequence ID" value="RPB07675.1"/>
    <property type="molecule type" value="Genomic_DNA"/>
</dbReference>
<reference evidence="1 2" key="1">
    <citation type="journal article" date="2018" name="Nat. Ecol. Evol.">
        <title>Pezizomycetes genomes reveal the molecular basis of ectomycorrhizal truffle lifestyle.</title>
        <authorList>
            <person name="Murat C."/>
            <person name="Payen T."/>
            <person name="Noel B."/>
            <person name="Kuo A."/>
            <person name="Morin E."/>
            <person name="Chen J."/>
            <person name="Kohler A."/>
            <person name="Krizsan K."/>
            <person name="Balestrini R."/>
            <person name="Da Silva C."/>
            <person name="Montanini B."/>
            <person name="Hainaut M."/>
            <person name="Levati E."/>
            <person name="Barry K.W."/>
            <person name="Belfiori B."/>
            <person name="Cichocki N."/>
            <person name="Clum A."/>
            <person name="Dockter R.B."/>
            <person name="Fauchery L."/>
            <person name="Guy J."/>
            <person name="Iotti M."/>
            <person name="Le Tacon F."/>
            <person name="Lindquist E.A."/>
            <person name="Lipzen A."/>
            <person name="Malagnac F."/>
            <person name="Mello A."/>
            <person name="Molinier V."/>
            <person name="Miyauchi S."/>
            <person name="Poulain J."/>
            <person name="Riccioni C."/>
            <person name="Rubini A."/>
            <person name="Sitrit Y."/>
            <person name="Splivallo R."/>
            <person name="Traeger S."/>
            <person name="Wang M."/>
            <person name="Zifcakova L."/>
            <person name="Wipf D."/>
            <person name="Zambonelli A."/>
            <person name="Paolocci F."/>
            <person name="Nowrousian M."/>
            <person name="Ottonello S."/>
            <person name="Baldrian P."/>
            <person name="Spatafora J.W."/>
            <person name="Henrissat B."/>
            <person name="Nagy L.G."/>
            <person name="Aury J.M."/>
            <person name="Wincker P."/>
            <person name="Grigoriev I.V."/>
            <person name="Bonfante P."/>
            <person name="Martin F.M."/>
        </authorList>
    </citation>
    <scope>NUCLEOTIDE SEQUENCE [LARGE SCALE GENOMIC DNA]</scope>
    <source>
        <strain evidence="1 2">CCBAS932</strain>
    </source>
</reference>
<sequence length="157" mass="17999">MSRRRSRVTPTADTGSESRELTVDDFLRVLAKAPRAPRASRKRPRHIADASAWKASKASLVTPGLTSWPDIDQREATFLLDPLATVERDAEHTEKPNFKTKKPTQRMNTDDIEWNTLIGGVDITKQKRRKYYVVYNSLPLSRDTDIEEFQDSNEKAR</sequence>
<dbReference type="Proteomes" id="UP000277580">
    <property type="component" value="Unassembled WGS sequence"/>
</dbReference>
<organism evidence="1 2">
    <name type="scientific">Morchella conica CCBAS932</name>
    <dbReference type="NCBI Taxonomy" id="1392247"/>
    <lineage>
        <taxon>Eukaryota</taxon>
        <taxon>Fungi</taxon>
        <taxon>Dikarya</taxon>
        <taxon>Ascomycota</taxon>
        <taxon>Pezizomycotina</taxon>
        <taxon>Pezizomycetes</taxon>
        <taxon>Pezizales</taxon>
        <taxon>Morchellaceae</taxon>
        <taxon>Morchella</taxon>
    </lineage>
</organism>
<gene>
    <name evidence="1" type="ORF">P167DRAFT_579019</name>
</gene>
<accession>A0A3N4KPH7</accession>
<evidence type="ECO:0000313" key="1">
    <source>
        <dbReference type="EMBL" id="RPB07675.1"/>
    </source>
</evidence>